<dbReference type="InterPro" id="IPR036390">
    <property type="entry name" value="WH_DNA-bd_sf"/>
</dbReference>
<sequence length="102" mass="10872">MTEREALLDCIAIVAGPPPATMADLASRYRLPVDAVWTLVQTLLERGMLVCGEPARMKRGHPQGAAASFIAFTHRGAGIQSGALFLGRRAVPFCQSAIAFFG</sequence>
<organism evidence="1 2">
    <name type="scientific">Deinococcus xianganensis</name>
    <dbReference type="NCBI Taxonomy" id="1507289"/>
    <lineage>
        <taxon>Bacteria</taxon>
        <taxon>Thermotogati</taxon>
        <taxon>Deinococcota</taxon>
        <taxon>Deinococci</taxon>
        <taxon>Deinococcales</taxon>
        <taxon>Deinococcaceae</taxon>
        <taxon>Deinococcus</taxon>
    </lineage>
</organism>
<reference evidence="1 2" key="1">
    <citation type="submission" date="2019-11" db="EMBL/GenBank/DDBJ databases">
        <title>Genome sequence of Deinococcus xianganensis Y35, AI-2 producing algicidal bacterium, isolated from lake water.</title>
        <authorList>
            <person name="Li Y."/>
        </authorList>
    </citation>
    <scope>NUCLEOTIDE SEQUENCE [LARGE SCALE GENOMIC DNA]</scope>
    <source>
        <strain evidence="1 2">Y35</strain>
    </source>
</reference>
<evidence type="ECO:0000313" key="1">
    <source>
        <dbReference type="EMBL" id="MXV21975.1"/>
    </source>
</evidence>
<evidence type="ECO:0000313" key="2">
    <source>
        <dbReference type="Proteomes" id="UP000430519"/>
    </source>
</evidence>
<name>A0A6I4YWG4_9DEIO</name>
<comment type="caution">
    <text evidence="1">The sequence shown here is derived from an EMBL/GenBank/DDBJ whole genome shotgun (WGS) entry which is preliminary data.</text>
</comment>
<proteinExistence type="predicted"/>
<dbReference type="EMBL" id="WVHK01000160">
    <property type="protein sequence ID" value="MXV21975.1"/>
    <property type="molecule type" value="Genomic_DNA"/>
</dbReference>
<dbReference type="Proteomes" id="UP000430519">
    <property type="component" value="Unassembled WGS sequence"/>
</dbReference>
<accession>A0A6I4YWG4</accession>
<dbReference type="RefSeq" id="WP_160982575.1">
    <property type="nucleotide sequence ID" value="NZ_WVHK01000160.1"/>
</dbReference>
<gene>
    <name evidence="1" type="ORF">GLX28_20350</name>
</gene>
<dbReference type="SUPFAM" id="SSF46785">
    <property type="entry name" value="Winged helix' DNA-binding domain"/>
    <property type="match status" value="1"/>
</dbReference>
<protein>
    <submittedName>
        <fullName evidence="1">Uncharacterized protein</fullName>
    </submittedName>
</protein>
<dbReference type="AlphaFoldDB" id="A0A6I4YWG4"/>
<keyword evidence="2" id="KW-1185">Reference proteome</keyword>